<evidence type="ECO:0000256" key="5">
    <source>
        <dbReference type="ARBA" id="ARBA00022692"/>
    </source>
</evidence>
<dbReference type="PROSITE" id="PS50928">
    <property type="entry name" value="ABC_TM1"/>
    <property type="match status" value="1"/>
</dbReference>
<dbReference type="CDD" id="cd06261">
    <property type="entry name" value="TM_PBP2"/>
    <property type="match status" value="1"/>
</dbReference>
<evidence type="ECO:0000259" key="9">
    <source>
        <dbReference type="PROSITE" id="PS50928"/>
    </source>
</evidence>
<feature type="transmembrane region" description="Helical" evidence="8">
    <location>
        <begin position="137"/>
        <end position="161"/>
    </location>
</feature>
<keyword evidence="11" id="KW-1185">Reference proteome</keyword>
<evidence type="ECO:0000256" key="6">
    <source>
        <dbReference type="ARBA" id="ARBA00022989"/>
    </source>
</evidence>
<dbReference type="PANTHER" id="PTHR43357:SF4">
    <property type="entry name" value="INNER MEMBRANE ABC TRANSPORTER PERMEASE PROTEIN YDCV"/>
    <property type="match status" value="1"/>
</dbReference>
<evidence type="ECO:0000256" key="2">
    <source>
        <dbReference type="ARBA" id="ARBA00022448"/>
    </source>
</evidence>
<comment type="caution">
    <text evidence="10">The sequence shown here is derived from an EMBL/GenBank/DDBJ whole genome shotgun (WGS) entry which is preliminary data.</text>
</comment>
<evidence type="ECO:0000313" key="11">
    <source>
        <dbReference type="Proteomes" id="UP001528672"/>
    </source>
</evidence>
<keyword evidence="6 8" id="KW-1133">Transmembrane helix</keyword>
<proteinExistence type="inferred from homology"/>
<accession>A0ABT5MML9</accession>
<organism evidence="10 11">
    <name type="scientific">Curvibacter microcysteis</name>
    <dbReference type="NCBI Taxonomy" id="3026419"/>
    <lineage>
        <taxon>Bacteria</taxon>
        <taxon>Pseudomonadati</taxon>
        <taxon>Pseudomonadota</taxon>
        <taxon>Betaproteobacteria</taxon>
        <taxon>Burkholderiales</taxon>
        <taxon>Comamonadaceae</taxon>
        <taxon>Curvibacter</taxon>
    </lineage>
</organism>
<evidence type="ECO:0000256" key="4">
    <source>
        <dbReference type="ARBA" id="ARBA00022519"/>
    </source>
</evidence>
<feature type="transmembrane region" description="Helical" evidence="8">
    <location>
        <begin position="182"/>
        <end position="203"/>
    </location>
</feature>
<dbReference type="InterPro" id="IPR000515">
    <property type="entry name" value="MetI-like"/>
</dbReference>
<dbReference type="PANTHER" id="PTHR43357">
    <property type="entry name" value="INNER MEMBRANE ABC TRANSPORTER PERMEASE PROTEIN YDCV"/>
    <property type="match status" value="1"/>
</dbReference>
<name>A0ABT5MML9_9BURK</name>
<dbReference type="EMBL" id="JAQSIO010000008">
    <property type="protein sequence ID" value="MDD0816436.1"/>
    <property type="molecule type" value="Genomic_DNA"/>
</dbReference>
<dbReference type="Gene3D" id="1.10.3720.10">
    <property type="entry name" value="MetI-like"/>
    <property type="match status" value="1"/>
</dbReference>
<reference evidence="10 11" key="1">
    <citation type="submission" date="2023-02" db="EMBL/GenBank/DDBJ databases">
        <title>Bacterial whole genome sequence for Curvibacter sp. HBC28.</title>
        <authorList>
            <person name="Le V."/>
            <person name="Ko S.-R."/>
            <person name="Ahn C.-Y."/>
            <person name="Oh H.-M."/>
        </authorList>
    </citation>
    <scope>NUCLEOTIDE SEQUENCE [LARGE SCALE GENOMIC DNA]</scope>
    <source>
        <strain evidence="10 11">HBC28</strain>
    </source>
</reference>
<keyword evidence="3" id="KW-1003">Cell membrane</keyword>
<feature type="transmembrane region" description="Helical" evidence="8">
    <location>
        <begin position="104"/>
        <end position="125"/>
    </location>
</feature>
<evidence type="ECO:0000313" key="10">
    <source>
        <dbReference type="EMBL" id="MDD0816436.1"/>
    </source>
</evidence>
<evidence type="ECO:0000256" key="1">
    <source>
        <dbReference type="ARBA" id="ARBA00004429"/>
    </source>
</evidence>
<feature type="transmembrane region" description="Helical" evidence="8">
    <location>
        <begin position="73"/>
        <end position="92"/>
    </location>
</feature>
<keyword evidence="7 8" id="KW-0472">Membrane</keyword>
<protein>
    <submittedName>
        <fullName evidence="10">ABC transporter permease</fullName>
    </submittedName>
</protein>
<feature type="transmembrane region" description="Helical" evidence="8">
    <location>
        <begin position="238"/>
        <end position="257"/>
    </location>
</feature>
<keyword evidence="4" id="KW-0997">Cell inner membrane</keyword>
<keyword evidence="2 8" id="KW-0813">Transport</keyword>
<evidence type="ECO:0000256" key="8">
    <source>
        <dbReference type="RuleBase" id="RU363032"/>
    </source>
</evidence>
<feature type="transmembrane region" description="Helical" evidence="8">
    <location>
        <begin position="12"/>
        <end position="38"/>
    </location>
</feature>
<gene>
    <name evidence="10" type="ORF">PSQ39_17485</name>
</gene>
<comment type="similarity">
    <text evidence="8">Belongs to the binding-protein-dependent transport system permease family.</text>
</comment>
<comment type="subcellular location">
    <subcellularLocation>
        <location evidence="1">Cell inner membrane</location>
        <topology evidence="1">Multi-pass membrane protein</topology>
    </subcellularLocation>
    <subcellularLocation>
        <location evidence="8">Cell membrane</location>
        <topology evidence="8">Multi-pass membrane protein</topology>
    </subcellularLocation>
</comment>
<dbReference type="InterPro" id="IPR035906">
    <property type="entry name" value="MetI-like_sf"/>
</dbReference>
<dbReference type="Pfam" id="PF00528">
    <property type="entry name" value="BPD_transp_1"/>
    <property type="match status" value="1"/>
</dbReference>
<sequence>MSQSSQSPGRNGPIALVFNALVVSFMLAPLLIVCVVAFTPENTLTLPTHSLSLRWFRAVFEHPDFVQSFWNSLWLALGSATLSTALAVPAAMALTRYQFAGRNLLNGLFLSPLIIPHLVLGVALLRLSNLVGGSGSFGFLLLAHALVVTPYTLRLVVASLVGFDRSIEQAALSLGATPARTFWRVTVPLILPGVSGGWLLAFINSFDEVTMSIFVTSPATVTLPVRMYMYATESIDPLMAAVSALMVGVTALAMLVLDRLYGLDKVLVGGSK</sequence>
<dbReference type="Proteomes" id="UP001528672">
    <property type="component" value="Unassembled WGS sequence"/>
</dbReference>
<dbReference type="SUPFAM" id="SSF161098">
    <property type="entry name" value="MetI-like"/>
    <property type="match status" value="1"/>
</dbReference>
<evidence type="ECO:0000256" key="7">
    <source>
        <dbReference type="ARBA" id="ARBA00023136"/>
    </source>
</evidence>
<evidence type="ECO:0000256" key="3">
    <source>
        <dbReference type="ARBA" id="ARBA00022475"/>
    </source>
</evidence>
<dbReference type="RefSeq" id="WP_273928220.1">
    <property type="nucleotide sequence ID" value="NZ_JAQSIN010000006.1"/>
</dbReference>
<keyword evidence="5 8" id="KW-0812">Transmembrane</keyword>
<feature type="domain" description="ABC transmembrane type-1" evidence="9">
    <location>
        <begin position="69"/>
        <end position="257"/>
    </location>
</feature>